<accession>A0A3M4JVI8</accession>
<evidence type="ECO:0000313" key="3">
    <source>
        <dbReference type="Proteomes" id="UP000269044"/>
    </source>
</evidence>
<keyword evidence="1" id="KW-1133">Transmembrane helix</keyword>
<gene>
    <name evidence="2" type="ORF">ALQ08_200216</name>
</gene>
<sequence>MVMERYSALENFLLASPGGYLVPMLVMAFVVRMLPPRSLAASLLRAVGVFSHELFHFAVGYLTRARPIGMTLIPRREGNQIILGSVEFERLTWANAWATALAPLLALPVLYALASWRTTNQVGGLAFEDLAWWILAGPIVLHCWPSRADWRIALISWPIVGLGLLSTALYVWTHDLSFLLAWSSVAS</sequence>
<comment type="caution">
    <text evidence="2">The sequence shown here is derived from an EMBL/GenBank/DDBJ whole genome shotgun (WGS) entry which is preliminary data.</text>
</comment>
<reference evidence="2 3" key="1">
    <citation type="submission" date="2018-08" db="EMBL/GenBank/DDBJ databases">
        <title>Recombination of ecologically and evolutionarily significant loci maintains genetic cohesion in the Pseudomonas syringae species complex.</title>
        <authorList>
            <person name="Dillon M."/>
            <person name="Thakur S."/>
            <person name="Almeida R.N.D."/>
            <person name="Weir B.S."/>
            <person name="Guttman D.S."/>
        </authorList>
    </citation>
    <scope>NUCLEOTIDE SEQUENCE [LARGE SCALE GENOMIC DNA]</scope>
    <source>
        <strain evidence="2 3">ICMP 13052</strain>
    </source>
</reference>
<feature type="transmembrane region" description="Helical" evidence="1">
    <location>
        <begin position="12"/>
        <end position="34"/>
    </location>
</feature>
<dbReference type="AlphaFoldDB" id="A0A3M4JVI8"/>
<feature type="transmembrane region" description="Helical" evidence="1">
    <location>
        <begin position="94"/>
        <end position="116"/>
    </location>
</feature>
<protein>
    <recommendedName>
        <fullName evidence="4">Peptidase M50</fullName>
    </recommendedName>
</protein>
<name>A0A3M4JVI8_9PSED</name>
<evidence type="ECO:0008006" key="4">
    <source>
        <dbReference type="Google" id="ProtNLM"/>
    </source>
</evidence>
<proteinExistence type="predicted"/>
<feature type="transmembrane region" description="Helical" evidence="1">
    <location>
        <begin position="153"/>
        <end position="172"/>
    </location>
</feature>
<keyword evidence="1" id="KW-0472">Membrane</keyword>
<keyword evidence="1" id="KW-0812">Transmembrane</keyword>
<dbReference type="EMBL" id="RBRA01000235">
    <property type="protein sequence ID" value="RMQ20894.1"/>
    <property type="molecule type" value="Genomic_DNA"/>
</dbReference>
<evidence type="ECO:0000313" key="2">
    <source>
        <dbReference type="EMBL" id="RMQ20894.1"/>
    </source>
</evidence>
<evidence type="ECO:0000256" key="1">
    <source>
        <dbReference type="SAM" id="Phobius"/>
    </source>
</evidence>
<dbReference type="Proteomes" id="UP000269044">
    <property type="component" value="Unassembled WGS sequence"/>
</dbReference>
<organism evidence="2 3">
    <name type="scientific">Pseudomonas syringae pv. delphinii</name>
    <dbReference type="NCBI Taxonomy" id="192088"/>
    <lineage>
        <taxon>Bacteria</taxon>
        <taxon>Pseudomonadati</taxon>
        <taxon>Pseudomonadota</taxon>
        <taxon>Gammaproteobacteria</taxon>
        <taxon>Pseudomonadales</taxon>
        <taxon>Pseudomonadaceae</taxon>
        <taxon>Pseudomonas</taxon>
    </lineage>
</organism>